<proteinExistence type="predicted"/>
<organism evidence="2 3">
    <name type="scientific">Catagonus wagneri</name>
    <name type="common">Chacoan peccary</name>
    <dbReference type="NCBI Taxonomy" id="51154"/>
    <lineage>
        <taxon>Eukaryota</taxon>
        <taxon>Metazoa</taxon>
        <taxon>Chordata</taxon>
        <taxon>Craniata</taxon>
        <taxon>Vertebrata</taxon>
        <taxon>Euteleostomi</taxon>
        <taxon>Mammalia</taxon>
        <taxon>Eutheria</taxon>
        <taxon>Laurasiatheria</taxon>
        <taxon>Artiodactyla</taxon>
        <taxon>Suina</taxon>
        <taxon>Tayassuidae</taxon>
        <taxon>Catagonus</taxon>
    </lineage>
</organism>
<evidence type="ECO:0000256" key="1">
    <source>
        <dbReference type="ARBA" id="ARBA00043952"/>
    </source>
</evidence>
<dbReference type="Proteomes" id="UP000694540">
    <property type="component" value="Unplaced"/>
</dbReference>
<protein>
    <recommendedName>
        <fullName evidence="4">THIF-type NAD/FAD binding fold domain-containing protein</fullName>
    </recommendedName>
</protein>
<accession>A0A8C3YVS3</accession>
<name>A0A8C3YVS3_9CETA</name>
<dbReference type="InterPro" id="IPR035985">
    <property type="entry name" value="Ubiquitin-activating_enz"/>
</dbReference>
<evidence type="ECO:0000313" key="3">
    <source>
        <dbReference type="Proteomes" id="UP000694540"/>
    </source>
</evidence>
<dbReference type="Gene3D" id="3.50.50.80">
    <property type="entry name" value="Ubiquitin-activating enzyme E1, inactive adenylation domain, subdomain 1"/>
    <property type="match status" value="1"/>
</dbReference>
<evidence type="ECO:0000313" key="2">
    <source>
        <dbReference type="Ensembl" id="ENSCWAP00000029127.1"/>
    </source>
</evidence>
<evidence type="ECO:0008006" key="4">
    <source>
        <dbReference type="Google" id="ProtNLM"/>
    </source>
</evidence>
<reference evidence="2" key="1">
    <citation type="submission" date="2025-08" db="UniProtKB">
        <authorList>
            <consortium name="Ensembl"/>
        </authorList>
    </citation>
    <scope>IDENTIFICATION</scope>
</reference>
<keyword evidence="3" id="KW-1185">Reference proteome</keyword>
<dbReference type="AlphaFoldDB" id="A0A8C3YVS3"/>
<sequence length="72" mass="7847">MTLQQGLPQELAMAGGQVLVVCTGSIGCELLKNLVLTGLSHIDLIDLAGSRCKELCTSFFFFLSFFFLSFLI</sequence>
<dbReference type="Ensembl" id="ENSCWAT00000031562.1">
    <property type="protein sequence ID" value="ENSCWAP00000029127.1"/>
    <property type="gene ID" value="ENSCWAG00000021827.1"/>
</dbReference>
<dbReference type="GeneTree" id="ENSGT01140000282916"/>
<reference evidence="2" key="2">
    <citation type="submission" date="2025-09" db="UniProtKB">
        <authorList>
            <consortium name="Ensembl"/>
        </authorList>
    </citation>
    <scope>IDENTIFICATION</scope>
</reference>
<dbReference type="InterPro" id="IPR042449">
    <property type="entry name" value="Ub-E1_IAD_1"/>
</dbReference>
<comment type="pathway">
    <text evidence="1">Protein modification.</text>
</comment>
<dbReference type="GO" id="GO:0008641">
    <property type="term" value="F:ubiquitin-like modifier activating enzyme activity"/>
    <property type="evidence" value="ECO:0007669"/>
    <property type="project" value="InterPro"/>
</dbReference>
<dbReference type="SUPFAM" id="SSF69572">
    <property type="entry name" value="Activating enzymes of the ubiquitin-like proteins"/>
    <property type="match status" value="1"/>
</dbReference>